<organism evidence="1 2">
    <name type="scientific">Nicotiana tabacum</name>
    <name type="common">Common tobacco</name>
    <dbReference type="NCBI Taxonomy" id="4097"/>
    <lineage>
        <taxon>Eukaryota</taxon>
        <taxon>Viridiplantae</taxon>
        <taxon>Streptophyta</taxon>
        <taxon>Embryophyta</taxon>
        <taxon>Tracheophyta</taxon>
        <taxon>Spermatophyta</taxon>
        <taxon>Magnoliopsida</taxon>
        <taxon>eudicotyledons</taxon>
        <taxon>Gunneridae</taxon>
        <taxon>Pentapetalae</taxon>
        <taxon>asterids</taxon>
        <taxon>lamiids</taxon>
        <taxon>Solanales</taxon>
        <taxon>Solanaceae</taxon>
        <taxon>Nicotianoideae</taxon>
        <taxon>Nicotianeae</taxon>
        <taxon>Nicotiana</taxon>
    </lineage>
</organism>
<accession>A0AC58SFT5</accession>
<dbReference type="RefSeq" id="XP_075083829.1">
    <property type="nucleotide sequence ID" value="XM_075227728.1"/>
</dbReference>
<reference evidence="1" key="1">
    <citation type="journal article" date="2014" name="Nat. Commun.">
        <title>The tobacco genome sequence and its comparison with those of tomato and potato.</title>
        <authorList>
            <person name="Sierro N."/>
            <person name="Battey J.N."/>
            <person name="Ouadi S."/>
            <person name="Bakaher N."/>
            <person name="Bovet L."/>
            <person name="Willig A."/>
            <person name="Goepfert S."/>
            <person name="Peitsch M.C."/>
            <person name="Ivanov N.V."/>
        </authorList>
    </citation>
    <scope>NUCLEOTIDE SEQUENCE [LARGE SCALE GENOMIC DNA]</scope>
</reference>
<gene>
    <name evidence="2" type="primary">LOC142167796</name>
</gene>
<reference evidence="2" key="2">
    <citation type="submission" date="2025-08" db="UniProtKB">
        <authorList>
            <consortium name="RefSeq"/>
        </authorList>
    </citation>
    <scope>IDENTIFICATION</scope>
    <source>
        <tissue evidence="2">Leaf</tissue>
    </source>
</reference>
<name>A0AC58SFT5_TOBAC</name>
<keyword evidence="1" id="KW-1185">Reference proteome</keyword>
<protein>
    <submittedName>
        <fullName evidence="2">Uncharacterized protein LOC142167796</fullName>
    </submittedName>
</protein>
<sequence>MKIALLGKRKLGFMTGTCKKESCETELHEQWETCNAIILSWLMNTMSKELLSGIAYATNAHLVWEDLRERFDKVNRMRIFQIHIDIATLSQGTNSISTYFTKLKARGQILLKFNEPSLNQAYAMVIEDESEYSSSSLSSLSEKGDPMAMKVGRGQGYKGKKPFMQCERCGLRGHTKEKCYRIIGYPEEFKGKKKFNNSNTGGQLRRGNGNFGGQFRNQQSINAVNNVCGNARSADVQSQSPSPTADLQTTLAEKGPYFTGEQYKQIIGLLSKDNIDAQANMAGIAACLMTSSFAKEWIVDSGVTHHIAATENLLKDRAHTRKVSKDNVHQPTGDKDLYSGRVKGIGKKNAGLYILREAINKNKIKTQRLVAVVNGEDCRLWHMRLGHPSPTAMKSINLESACKALLKDLGVIHQSSCTHTPQQNGIVQRKHRHILEVARALKFQSKMPIKYWGICVTTAVDFKDPEFPFAANLDTDQSWFPDMPDNAQDQEVQEVQTPNTATHTPDTVDDLEPEESVTKGSEHEQARLVAKGYSQQEGLDYHGTLSHVVKMVTVSLKVLEDRGAEGLQKKGGIVVVLVYVDNLLIIGSNANLIIEAKHVLHQKFKLKDLGELRYFLGIEVLRSKAGVILNQRKYVLELIFDMGLSGAKPVITPMEINLRLTTVEYDKATCIMGDVALQHPTSYQKLIGKLMYVTIIRPDISYAIRSLSQFMQHPKRSHWEAALRVVRYLKNAPGQGV</sequence>
<dbReference type="Proteomes" id="UP000790787">
    <property type="component" value="Chromosome 2"/>
</dbReference>
<evidence type="ECO:0000313" key="1">
    <source>
        <dbReference type="Proteomes" id="UP000790787"/>
    </source>
</evidence>
<evidence type="ECO:0000313" key="2">
    <source>
        <dbReference type="RefSeq" id="XP_075083829.1"/>
    </source>
</evidence>
<proteinExistence type="predicted"/>